<proteinExistence type="predicted"/>
<feature type="signal peptide" evidence="1">
    <location>
        <begin position="1"/>
        <end position="17"/>
    </location>
</feature>
<gene>
    <name evidence="2" type="ORF">CH35J_000377</name>
</gene>
<dbReference type="EMBL" id="MWPZ01000001">
    <property type="protein sequence ID" value="TID06751.1"/>
    <property type="molecule type" value="Genomic_DNA"/>
</dbReference>
<evidence type="ECO:0000313" key="3">
    <source>
        <dbReference type="Proteomes" id="UP000305883"/>
    </source>
</evidence>
<dbReference type="Proteomes" id="UP000305883">
    <property type="component" value="Unassembled WGS sequence"/>
</dbReference>
<evidence type="ECO:0000313" key="2">
    <source>
        <dbReference type="EMBL" id="TID06751.1"/>
    </source>
</evidence>
<dbReference type="OrthoDB" id="4789963at2759"/>
<name>A0A4T0WJ34_9PEZI</name>
<keyword evidence="1" id="KW-0732">Signal</keyword>
<sequence>MQLTIATLAALASCAAAQFCGVVTSPVQGWVACSVEQYPVMDAECKAIGGTVSGHNQEVGNPSSNCITYCNNVPTGGHDKTGSIAGRLSYHVYVVDSCNSCGYCGAI</sequence>
<comment type="caution">
    <text evidence="2">The sequence shown here is derived from an EMBL/GenBank/DDBJ whole genome shotgun (WGS) entry which is preliminary data.</text>
</comment>
<protein>
    <submittedName>
        <fullName evidence="2">Uncharacterized protein</fullName>
    </submittedName>
</protein>
<reference evidence="2 3" key="1">
    <citation type="journal article" date="2019" name="Genome Biol. Evol.">
        <title>Genomic Plasticity Mediated by Transposable Elements in the Plant Pathogenic Fungus Colletotrichum higginsianum.</title>
        <authorList>
            <person name="Tsushima A."/>
            <person name="Gan P."/>
            <person name="Kumakura N."/>
            <person name="Narusaka M."/>
            <person name="Takano Y."/>
            <person name="Narusaka Y."/>
            <person name="Shirasu K."/>
        </authorList>
    </citation>
    <scope>NUCLEOTIDE SEQUENCE [LARGE SCALE GENOMIC DNA]</scope>
    <source>
        <strain evidence="2 3">MAFF305635-RFP</strain>
    </source>
</reference>
<feature type="chain" id="PRO_5020903955" evidence="1">
    <location>
        <begin position="18"/>
        <end position="107"/>
    </location>
</feature>
<evidence type="ECO:0000256" key="1">
    <source>
        <dbReference type="SAM" id="SignalP"/>
    </source>
</evidence>
<organism evidence="2 3">
    <name type="scientific">Colletotrichum higginsianum</name>
    <dbReference type="NCBI Taxonomy" id="80884"/>
    <lineage>
        <taxon>Eukaryota</taxon>
        <taxon>Fungi</taxon>
        <taxon>Dikarya</taxon>
        <taxon>Ascomycota</taxon>
        <taxon>Pezizomycotina</taxon>
        <taxon>Sordariomycetes</taxon>
        <taxon>Hypocreomycetidae</taxon>
        <taxon>Glomerellales</taxon>
        <taxon>Glomerellaceae</taxon>
        <taxon>Colletotrichum</taxon>
        <taxon>Colletotrichum destructivum species complex</taxon>
    </lineage>
</organism>
<dbReference type="AlphaFoldDB" id="A0A4T0WJ34"/>
<accession>A0A4T0WJ34</accession>